<dbReference type="Pfam" id="PF13975">
    <property type="entry name" value="gag-asp_proteas"/>
    <property type="match status" value="1"/>
</dbReference>
<feature type="region of interest" description="Disordered" evidence="2">
    <location>
        <begin position="429"/>
        <end position="492"/>
    </location>
</feature>
<feature type="region of interest" description="Disordered" evidence="2">
    <location>
        <begin position="62"/>
        <end position="130"/>
    </location>
</feature>
<dbReference type="CDD" id="cd00303">
    <property type="entry name" value="retropepsin_like"/>
    <property type="match status" value="1"/>
</dbReference>
<dbReference type="InterPro" id="IPR021109">
    <property type="entry name" value="Peptidase_aspartic_dom_sf"/>
</dbReference>
<name>A0A2N9EHM8_FAGSY</name>
<evidence type="ECO:0000256" key="2">
    <source>
        <dbReference type="SAM" id="MobiDB-lite"/>
    </source>
</evidence>
<feature type="compositionally biased region" description="Polar residues" evidence="2">
    <location>
        <begin position="686"/>
        <end position="703"/>
    </location>
</feature>
<feature type="domain" description="Ty3 transposon capsid-like protein" evidence="4">
    <location>
        <begin position="526"/>
        <end position="649"/>
    </location>
</feature>
<feature type="coiled-coil region" evidence="1">
    <location>
        <begin position="1303"/>
        <end position="1330"/>
    </location>
</feature>
<evidence type="ECO:0000259" key="3">
    <source>
        <dbReference type="Pfam" id="PF10536"/>
    </source>
</evidence>
<dbReference type="Gene3D" id="2.40.70.10">
    <property type="entry name" value="Acid Proteases"/>
    <property type="match status" value="1"/>
</dbReference>
<gene>
    <name evidence="6" type="ORF">FSB_LOCUS2072</name>
</gene>
<dbReference type="Pfam" id="PF10536">
    <property type="entry name" value="PMD"/>
    <property type="match status" value="1"/>
</dbReference>
<dbReference type="InterPro" id="IPR056647">
    <property type="entry name" value="DUF7745"/>
</dbReference>
<dbReference type="PANTHER" id="PTHR46033:SF8">
    <property type="entry name" value="PROTEIN MAINTENANCE OF MERISTEMS-LIKE"/>
    <property type="match status" value="1"/>
</dbReference>
<reference evidence="6" key="1">
    <citation type="submission" date="2018-02" db="EMBL/GenBank/DDBJ databases">
        <authorList>
            <person name="Cohen D.B."/>
            <person name="Kent A.D."/>
        </authorList>
    </citation>
    <scope>NUCLEOTIDE SEQUENCE</scope>
</reference>
<dbReference type="InterPro" id="IPR019557">
    <property type="entry name" value="AminoTfrase-like_pln_mobile"/>
</dbReference>
<feature type="domain" description="Aminotransferase-like plant mobile" evidence="3">
    <location>
        <begin position="1056"/>
        <end position="1260"/>
    </location>
</feature>
<evidence type="ECO:0000259" key="4">
    <source>
        <dbReference type="Pfam" id="PF19259"/>
    </source>
</evidence>
<dbReference type="PANTHER" id="PTHR46033">
    <property type="entry name" value="PROTEIN MAIN-LIKE 2"/>
    <property type="match status" value="1"/>
</dbReference>
<accession>A0A2N9EHM8</accession>
<feature type="coiled-coil region" evidence="1">
    <location>
        <begin position="731"/>
        <end position="763"/>
    </location>
</feature>
<sequence>MSDRGSGSGGHRRSDRLAKGKAVIYACESSPDTDDEYDAVEDVRTRADVSIARNLQAELDAEAAGPASGAARPPPRPGVVIGRSARPSGMTCPSPQPSVTTGHSDTPSDVPRRASTRSTGAIPEDYVAPGFRYPPQGGIRPRYPVIVEISDTPLLTNLLAHPSSLVRRCQDPLESVGRGGWSEFSRLLAISRREYREFLTELGFGPFLGIPYVSVYHPSVGCFMERRESVCFREREKGNPFIWYQSYIRAMVETRASQIAVLEKNMERFQKQVDDHTGSIEGLHSKVDGLEAGVAEIRAMMQEVMKRLPVVEQPAVQPRQEEQSPNQVQANLGEQIPIAPREAHGVPLGAEVRNAMPMRPLNQDFRVRANQPQVGMQTGEFFENGQNGPILGEFGDPIEERRNVRNNARFMPPFQGHFDAPYEEPWLGRRQGRQQGQQGQQAQFEPHAAPPRHGMHFGGRPARERPRQYQGAHHRDPYWQEQDGPPWNQGRARDPRPMKLDFPRFKGGDPTAWVYRALQYFHYYQVLEPEKVMHASYHLDEEALVWFQDCEHELHGWNDFVRAIQIRFGPASYDDPMELLTKLKQTHSIAAYKSQFELTSNRVRDLSDMHKLSCFMSGMKDEIRLAVKMQGPRNLGEAYALAKIQEEYLTTVKRSTRPTYEPSRDSWVQSQAQQGAARVEIKSGDSKQFSARPSMQVQRLTPMQMSERRKKGLCYNCDERWSSDHRCKDRKLYLIEEVEDEEAELVEIREEEVEAELEEAKAEITLCALLGSTSPSTMRVIAIVNGQTTVVLLDTGSTHNFMDGTLAKTLKLPIDGESNFGVRVANGQVIRTLGECKEVKFKMQGLHLKLTFNLARIGRIWHRNKVWLQGLKEKPNLIQGSKDFKGKATMKGLLFQIMPCELASIQEEIGAPIRELVEEFPQVLEEPEGLPPKRNHEDQILLKHETSKPAGLLQPLGIPPRPWLSSSMDFVEGLLTSSKKKVFKLHGSSCSSSKKTTHTLWASTCEMAVLPVDWSAILGIRFGGRAPLSEPISGPEAMEILGLDDSDAIDGSRLPSVRIRYLADILRRDREEPPTELRYRQWAAYFIFSCFLGNDKSTVPTPIVGMFRDVDTLREYNWGAMTYGFYIRGLRCFSRRKSISFLGFWQFTIFWVFEHFPTFAPSRLPLASDPDFPLARSWDSARIRRLTSRTLLELRTTVDCIRDADIVFQPYSPALVQRPEVFRAVELSRLRIWIRSPQSWELLLAKRTLRQWGGEAAVPVDPPPLMTIEGYIPMLRVSLGSLMSLHEVEGGRVMGGMAMDSHHIRASRQIERLQSEILRLQLELSVCEDLHKADVDRLQWKAAQREGEMAQMRVDLAQRQRDLGSRDAELARRAATIRRLEDQLQGVGIPPVTGAGSSGFGQTSSSPPPDPVVLEIWTGMCLNVFGFTFMAMCMGIGSRSSARPGSTNIEAYLSLGPVSVIIGAYSSTRPISADFGTCSFMRPISVISFGPMASSSGNSDSLVTLHFHDFRVERMRHWWTLLGEDDHADIVGLFGQFPSLMRLRVDHGLLEAFASFWDPTHCCFSIGEVDLVPTLEEYAGLLQLGSPFSETPIIRPEETWRKANISLDLLAKYFSRSDFPVEFARDFIVGKKGWKKFRINAFKIAFAGIFLFPTSAGRIDLGVIPLIFSEGRSIIPAILCETVRSLFYCRRQGEGVPMFCIQLLQLWFCSHLRHFYRLQTPYHFERYTVRQTVKIALPVAGNSRDWALYLLDLPLSEWSWKVTWGPAAWAPWTHCALFDGVPLPGVWGCTGYYPSLALRQFGGVQYPPRLGDLDAVTFDYIPGEDMWRLLFRMRIFGEAAFRRWPTVRPSASYSSVSRSLRASAPTGQSERVAVLERELEGARTELSSLRLARASEREESAARVESMRSTLHHNSVAVANLRRNLEALVDPSTGHPHDIVALRRVLDESEAALTSARTSLGAMRVQISVLQGDNGVLQAEVDLVHDALESNASWLNREGFPVVAALHQINQVMDSLGVRARVVLEEHDEGDPALSTALGRFYRETCIRLSH</sequence>
<evidence type="ECO:0000256" key="1">
    <source>
        <dbReference type="SAM" id="Coils"/>
    </source>
</evidence>
<dbReference type="SUPFAM" id="SSF50630">
    <property type="entry name" value="Acid proteases"/>
    <property type="match status" value="1"/>
</dbReference>
<evidence type="ECO:0000313" key="6">
    <source>
        <dbReference type="EMBL" id="SPC74190.1"/>
    </source>
</evidence>
<organism evidence="6">
    <name type="scientific">Fagus sylvatica</name>
    <name type="common">Beechnut</name>
    <dbReference type="NCBI Taxonomy" id="28930"/>
    <lineage>
        <taxon>Eukaryota</taxon>
        <taxon>Viridiplantae</taxon>
        <taxon>Streptophyta</taxon>
        <taxon>Embryophyta</taxon>
        <taxon>Tracheophyta</taxon>
        <taxon>Spermatophyta</taxon>
        <taxon>Magnoliopsida</taxon>
        <taxon>eudicotyledons</taxon>
        <taxon>Gunneridae</taxon>
        <taxon>Pentapetalae</taxon>
        <taxon>rosids</taxon>
        <taxon>fabids</taxon>
        <taxon>Fagales</taxon>
        <taxon>Fagaceae</taxon>
        <taxon>Fagus</taxon>
    </lineage>
</organism>
<dbReference type="InterPro" id="IPR044824">
    <property type="entry name" value="MAIN-like"/>
</dbReference>
<feature type="coiled-coil region" evidence="1">
    <location>
        <begin position="1872"/>
        <end position="1899"/>
    </location>
</feature>
<protein>
    <recommendedName>
        <fullName evidence="7">Aminotransferase-like plant mobile domain-containing protein</fullName>
    </recommendedName>
</protein>
<dbReference type="GO" id="GO:0010073">
    <property type="term" value="P:meristem maintenance"/>
    <property type="evidence" value="ECO:0007669"/>
    <property type="project" value="InterPro"/>
</dbReference>
<feature type="compositionally biased region" description="Polar residues" evidence="2">
    <location>
        <begin position="91"/>
        <end position="107"/>
    </location>
</feature>
<proteinExistence type="predicted"/>
<evidence type="ECO:0000259" key="5">
    <source>
        <dbReference type="Pfam" id="PF24924"/>
    </source>
</evidence>
<dbReference type="InterPro" id="IPR045358">
    <property type="entry name" value="Ty3_capsid"/>
</dbReference>
<keyword evidence="1" id="KW-0175">Coiled coil</keyword>
<dbReference type="Pfam" id="PF24924">
    <property type="entry name" value="DUF7745"/>
    <property type="match status" value="1"/>
</dbReference>
<evidence type="ECO:0008006" key="7">
    <source>
        <dbReference type="Google" id="ProtNLM"/>
    </source>
</evidence>
<feature type="compositionally biased region" description="Basic and acidic residues" evidence="2">
    <location>
        <begin position="461"/>
        <end position="478"/>
    </location>
</feature>
<feature type="domain" description="DUF7745" evidence="5">
    <location>
        <begin position="1522"/>
        <end position="1803"/>
    </location>
</feature>
<feature type="region of interest" description="Disordered" evidence="2">
    <location>
        <begin position="682"/>
        <end position="703"/>
    </location>
</feature>
<dbReference type="Pfam" id="PF19259">
    <property type="entry name" value="Ty3_capsid"/>
    <property type="match status" value="1"/>
</dbReference>
<dbReference type="EMBL" id="OIVN01000096">
    <property type="protein sequence ID" value="SPC74190.1"/>
    <property type="molecule type" value="Genomic_DNA"/>
</dbReference>